<feature type="region of interest" description="Disordered" evidence="11">
    <location>
        <begin position="37"/>
        <end position="92"/>
    </location>
</feature>
<dbReference type="GO" id="GO:0007005">
    <property type="term" value="P:mitochondrion organization"/>
    <property type="evidence" value="ECO:0007669"/>
    <property type="project" value="TreeGrafter"/>
</dbReference>
<evidence type="ECO:0000256" key="10">
    <source>
        <dbReference type="SAM" id="Coils"/>
    </source>
</evidence>
<keyword evidence="7" id="KW-0496">Mitochondrion</keyword>
<dbReference type="GO" id="GO:0005743">
    <property type="term" value="C:mitochondrial inner membrane"/>
    <property type="evidence" value="ECO:0007669"/>
    <property type="project" value="UniProtKB-SubCell"/>
</dbReference>
<dbReference type="InterPro" id="IPR021911">
    <property type="entry name" value="ATAD3_N"/>
</dbReference>
<proteinExistence type="predicted"/>
<dbReference type="GO" id="GO:0042645">
    <property type="term" value="C:mitochondrial nucleoid"/>
    <property type="evidence" value="ECO:0007669"/>
    <property type="project" value="UniProtKB-SubCell"/>
</dbReference>
<evidence type="ECO:0000256" key="3">
    <source>
        <dbReference type="ARBA" id="ARBA00022741"/>
    </source>
</evidence>
<dbReference type="AlphaFoldDB" id="A0A5N5JW85"/>
<sequence length="650" mass="71694">MGRTSEIGGLISAVAASFSFSQSNLVSFADGVNFSPFSSSNPSPSPSQTPSLSGQSQPSTLPPSTVAGSGESVPRAPRNDNPRTTSAGFDPEALERGAKALKEITSSSHAKKVFESIKTQEATKQAELAAKAAEFKAMQAQAETERQRVVYDEQKKLAQHQAQTKSQMARYEDELARKRMQACVAENEYQRARNQELVKLQEESSIRLEQARRATEEQIQAQRRQTEREKAEVERETIRVRAMAEAEGRAHEAKLAEDVNRRILKDRANAEMEKWVAAINTTFEHIGGGLRAILTDQNKLVVAVGGVTALAAGIYTTREGARVIWSYVDRILGQPSLIRESSRGKYPWSGVLTRSFKTLSSGANKGSTSKNGNGFGDVILHPSLQKRIEQLANATANTKSHQAPFRNMLFYGPPGTGKTMAARELAQKSGLDYALMTGGDVAPLGSQAVTKIHQLFDWAKKSRRGLLLFIDEADAFLCERNKTYMSEAQRSALNALLFRTGDQSKDIVLALATNRPGDLDSAVADRIDEVLEFPLPQTEERFKLLKLYLDKYIAQSGSRKSGWLQNLFKRQPQKIEIKGLTDDIIKEAAERTEGFSGREIAKLMASVQAAVYGSQNCVLDSTLFREVVDYKVAEHQQRRKLASKSDEKSA</sequence>
<comment type="caution">
    <text evidence="13">The sequence shown here is derived from an EMBL/GenBank/DDBJ whole genome shotgun (WGS) entry which is preliminary data.</text>
</comment>
<organism evidence="13 14">
    <name type="scientific">Salix brachista</name>
    <dbReference type="NCBI Taxonomy" id="2182728"/>
    <lineage>
        <taxon>Eukaryota</taxon>
        <taxon>Viridiplantae</taxon>
        <taxon>Streptophyta</taxon>
        <taxon>Embryophyta</taxon>
        <taxon>Tracheophyta</taxon>
        <taxon>Spermatophyta</taxon>
        <taxon>Magnoliopsida</taxon>
        <taxon>eudicotyledons</taxon>
        <taxon>Gunneridae</taxon>
        <taxon>Pentapetalae</taxon>
        <taxon>rosids</taxon>
        <taxon>fabids</taxon>
        <taxon>Malpighiales</taxon>
        <taxon>Salicaceae</taxon>
        <taxon>Saliceae</taxon>
        <taxon>Salix</taxon>
    </lineage>
</organism>
<protein>
    <recommendedName>
        <fullName evidence="12">AAA+ ATPase domain-containing protein</fullName>
    </recommendedName>
</protein>
<dbReference type="Gene3D" id="3.40.50.300">
    <property type="entry name" value="P-loop containing nucleotide triphosphate hydrolases"/>
    <property type="match status" value="1"/>
</dbReference>
<dbReference type="InterPro" id="IPR003959">
    <property type="entry name" value="ATPase_AAA_core"/>
</dbReference>
<keyword evidence="8" id="KW-0472">Membrane</keyword>
<evidence type="ECO:0000256" key="8">
    <source>
        <dbReference type="ARBA" id="ARBA00023136"/>
    </source>
</evidence>
<keyword evidence="3" id="KW-0547">Nucleotide-binding</keyword>
<dbReference type="GO" id="GO:0008270">
    <property type="term" value="F:zinc ion binding"/>
    <property type="evidence" value="ECO:0007669"/>
    <property type="project" value="TreeGrafter"/>
</dbReference>
<comment type="subcellular location">
    <subcellularLocation>
        <location evidence="1">Mitochondrion inner membrane</location>
    </subcellularLocation>
    <subcellularLocation>
        <location evidence="2">Mitochondrion matrix</location>
        <location evidence="2">Mitochondrion nucleoid</location>
    </subcellularLocation>
</comment>
<dbReference type="InterPro" id="IPR003593">
    <property type="entry name" value="AAA+_ATPase"/>
</dbReference>
<feature type="domain" description="AAA+ ATPase" evidence="12">
    <location>
        <begin position="404"/>
        <end position="537"/>
    </location>
</feature>
<dbReference type="PANTHER" id="PTHR23075">
    <property type="entry name" value="PUTATIVE ATP-ASE"/>
    <property type="match status" value="1"/>
</dbReference>
<dbReference type="Pfam" id="PF12037">
    <property type="entry name" value="ATAD3_N"/>
    <property type="match status" value="1"/>
</dbReference>
<name>A0A5N5JW85_9ROSI</name>
<evidence type="ECO:0000256" key="5">
    <source>
        <dbReference type="ARBA" id="ARBA00022840"/>
    </source>
</evidence>
<dbReference type="Pfam" id="PF00004">
    <property type="entry name" value="AAA"/>
    <property type="match status" value="1"/>
</dbReference>
<keyword evidence="4" id="KW-0999">Mitochondrion inner membrane</keyword>
<dbReference type="FunFam" id="3.40.50.300:FF:000595">
    <property type="entry name" value="ATPase family AAA domain-containing protein 3"/>
    <property type="match status" value="1"/>
</dbReference>
<evidence type="ECO:0000256" key="4">
    <source>
        <dbReference type="ARBA" id="ARBA00022792"/>
    </source>
</evidence>
<evidence type="ECO:0000313" key="13">
    <source>
        <dbReference type="EMBL" id="KAB5521890.1"/>
    </source>
</evidence>
<evidence type="ECO:0000256" key="11">
    <source>
        <dbReference type="SAM" id="MobiDB-lite"/>
    </source>
</evidence>
<keyword evidence="14" id="KW-1185">Reference proteome</keyword>
<evidence type="ECO:0000256" key="7">
    <source>
        <dbReference type="ARBA" id="ARBA00023128"/>
    </source>
</evidence>
<dbReference type="InterPro" id="IPR027417">
    <property type="entry name" value="P-loop_NTPase"/>
</dbReference>
<dbReference type="SUPFAM" id="SSF52540">
    <property type="entry name" value="P-loop containing nucleoside triphosphate hydrolases"/>
    <property type="match status" value="1"/>
</dbReference>
<evidence type="ECO:0000313" key="14">
    <source>
        <dbReference type="Proteomes" id="UP000326939"/>
    </source>
</evidence>
<dbReference type="SMART" id="SM00382">
    <property type="entry name" value="AAA"/>
    <property type="match status" value="1"/>
</dbReference>
<gene>
    <name evidence="13" type="ORF">DKX38_026209</name>
</gene>
<keyword evidence="9" id="KW-1135">Mitochondrion nucleoid</keyword>
<dbReference type="EMBL" id="VDCV01000016">
    <property type="protein sequence ID" value="KAB5521890.1"/>
    <property type="molecule type" value="Genomic_DNA"/>
</dbReference>
<keyword evidence="5" id="KW-0067">ATP-binding</keyword>
<evidence type="ECO:0000256" key="6">
    <source>
        <dbReference type="ARBA" id="ARBA00023054"/>
    </source>
</evidence>
<accession>A0A5N5JW85</accession>
<dbReference type="GO" id="GO:0016887">
    <property type="term" value="F:ATP hydrolysis activity"/>
    <property type="evidence" value="ECO:0007669"/>
    <property type="project" value="InterPro"/>
</dbReference>
<dbReference type="GO" id="GO:0005524">
    <property type="term" value="F:ATP binding"/>
    <property type="evidence" value="ECO:0007669"/>
    <property type="project" value="UniProtKB-KW"/>
</dbReference>
<evidence type="ECO:0000256" key="1">
    <source>
        <dbReference type="ARBA" id="ARBA00004273"/>
    </source>
</evidence>
<feature type="compositionally biased region" description="Low complexity" evidence="11">
    <location>
        <begin position="37"/>
        <end position="66"/>
    </location>
</feature>
<dbReference type="PANTHER" id="PTHR23075:SF0">
    <property type="entry name" value="ATPASE FAMILY AAA DOMAIN-CONTAINING PROTEIN 3"/>
    <property type="match status" value="1"/>
</dbReference>
<reference evidence="14" key="1">
    <citation type="journal article" date="2019" name="Gigascience">
        <title>De novo genome assembly of the endangered Acer yangbiense, a plant species with extremely small populations endemic to Yunnan Province, China.</title>
        <authorList>
            <person name="Yang J."/>
            <person name="Wariss H.M."/>
            <person name="Tao L."/>
            <person name="Zhang R."/>
            <person name="Yun Q."/>
            <person name="Hollingsworth P."/>
            <person name="Dao Z."/>
            <person name="Luo G."/>
            <person name="Guo H."/>
            <person name="Ma Y."/>
            <person name="Sun W."/>
        </authorList>
    </citation>
    <scope>NUCLEOTIDE SEQUENCE [LARGE SCALE GENOMIC DNA]</scope>
    <source>
        <strain evidence="14">cv. br00</strain>
    </source>
</reference>
<evidence type="ECO:0000256" key="9">
    <source>
        <dbReference type="ARBA" id="ARBA00023271"/>
    </source>
</evidence>
<evidence type="ECO:0000256" key="2">
    <source>
        <dbReference type="ARBA" id="ARBA00004436"/>
    </source>
</evidence>
<keyword evidence="6 10" id="KW-0175">Coiled coil</keyword>
<feature type="coiled-coil region" evidence="10">
    <location>
        <begin position="205"/>
        <end position="236"/>
    </location>
</feature>
<dbReference type="Proteomes" id="UP000326939">
    <property type="component" value="Chromosome 16"/>
</dbReference>
<evidence type="ECO:0000259" key="12">
    <source>
        <dbReference type="SMART" id="SM00382"/>
    </source>
</evidence>